<evidence type="ECO:0000256" key="9">
    <source>
        <dbReference type="SAM" id="MobiDB-lite"/>
    </source>
</evidence>
<evidence type="ECO:0000256" key="4">
    <source>
        <dbReference type="ARBA" id="ARBA00022473"/>
    </source>
</evidence>
<evidence type="ECO:0000259" key="10">
    <source>
        <dbReference type="PROSITE" id="PS50304"/>
    </source>
</evidence>
<dbReference type="EMBL" id="RHFK02000020">
    <property type="protein sequence ID" value="TWW58140.1"/>
    <property type="molecule type" value="Genomic_DNA"/>
</dbReference>
<evidence type="ECO:0000313" key="13">
    <source>
        <dbReference type="Proteomes" id="UP000324091"/>
    </source>
</evidence>
<feature type="domain" description="HTH OST-type" evidence="11">
    <location>
        <begin position="131"/>
        <end position="206"/>
    </location>
</feature>
<dbReference type="GO" id="GO:0030154">
    <property type="term" value="P:cell differentiation"/>
    <property type="evidence" value="ECO:0007669"/>
    <property type="project" value="UniProtKB-KW"/>
</dbReference>
<dbReference type="SUPFAM" id="SSF63748">
    <property type="entry name" value="Tudor/PWWP/MBT"/>
    <property type="match status" value="1"/>
</dbReference>
<dbReference type="PANTHER" id="PTHR22948:SF19">
    <property type="entry name" value="TUDOR DOMAIN-CONTAINING PROTEIN 5"/>
    <property type="match status" value="1"/>
</dbReference>
<dbReference type="Pfam" id="PF00567">
    <property type="entry name" value="TUDOR"/>
    <property type="match status" value="1"/>
</dbReference>
<dbReference type="InterPro" id="IPR025605">
    <property type="entry name" value="OST-HTH/LOTUS_dom"/>
</dbReference>
<feature type="compositionally biased region" description="Polar residues" evidence="9">
    <location>
        <begin position="784"/>
        <end position="798"/>
    </location>
</feature>
<feature type="region of interest" description="Disordered" evidence="9">
    <location>
        <begin position="779"/>
        <end position="798"/>
    </location>
</feature>
<feature type="region of interest" description="Disordered" evidence="9">
    <location>
        <begin position="230"/>
        <end position="250"/>
    </location>
</feature>
<sequence length="870" mass="96398">MNQDKILQKLKKDIRSLLISSKLGLDPEQLRRDYVSLLGHPLPLAQLGFTNIMDMVTTMPDVVSINFRQDGTIYLKGVGGESTQNIEELVAKQRTSKADNQRFKRGHRSYCPPRFYHQSPHVLLPRRGLAPPAIPAKLRAQLLKLLSTGPIRLSDLETSFLHCFGHPLHVQNFGFYSTQEMLRTAADLFVIHQDRLGSVVSLRTMWGPHKTKMMNGTCPVNGVQKLTETQGVSSRVPMSAGSPPLSETTVAPIQKHSVPVSNKPEVQETNHEEGQLFEKLLQKLEKEFCNQIVENGVAGTISQELKDKLRKVVSQAGGELSVHDVPAEYKRFYGEELPLLQSGFVSVTELVDAMSDTLVLKPAERDSGQHWLVSVVPDSDALQTDLKEAESLDMEQPSPSYYLSRGKSLWESKQEDADDEAVIPADLGHAMELSTEPQLNLHYGSTVPPDALKSQRLKKPTRYAERDVVQVLVEHVESPGLFYVSFCDSEEARTTEDMMIEMRRCYRCPEVSERYSLPERFVRRGQVCCVCPEGMWFYRVVIHQILSPTHVKVYFVDFGNMTVVPSNRLKFLKARYSELPARAVQSALAGIKPTKGSWTLEAAASFQKLCTNNPLVGALACYTGDVLHLYLCDTRKENDVYIHKVLLSEGHGIACSPSAREELCACVIPVSMYLGEGTLDLPDIKEEPSLTPVSHSSKVEEVDLPGLELIEDSDSCCHIQDEDSSCFSVDQSVTFSETDPTGTEPTSPPRAMCTSAALPDFIQSTPTVTVDLKGINEALPAPPSLNSSDGCPPSQEQQNPLMTTATYVERTLPFWRAPDLRTSGLGQVERRAVHRAIATDSSSFFEGQQTPDQLSLASAPSIFAPTGSLQ</sequence>
<dbReference type="Pfam" id="PF12872">
    <property type="entry name" value="OST-HTH"/>
    <property type="match status" value="3"/>
</dbReference>
<keyword evidence="6" id="KW-0677">Repeat</keyword>
<comment type="similarity">
    <text evidence="2">Belongs to the TDRD5 family.</text>
</comment>
<reference evidence="12 13" key="1">
    <citation type="submission" date="2019-04" db="EMBL/GenBank/DDBJ databases">
        <title>Chromosome genome assembly for Takifugu flavidus.</title>
        <authorList>
            <person name="Xiao S."/>
        </authorList>
    </citation>
    <scope>NUCLEOTIDE SEQUENCE [LARGE SCALE GENOMIC DNA]</scope>
    <source>
        <strain evidence="12">HTHZ2018</strain>
        <tissue evidence="12">Muscle</tissue>
    </source>
</reference>
<feature type="domain" description="Tudor" evidence="10">
    <location>
        <begin position="521"/>
        <end position="579"/>
    </location>
</feature>
<gene>
    <name evidence="12" type="ORF">D4764_07G0008590</name>
</gene>
<comment type="subcellular location">
    <subcellularLocation>
        <location evidence="1">Cytoplasm</location>
    </subcellularLocation>
</comment>
<name>A0A5C6MXH9_9TELE</name>
<evidence type="ECO:0000259" key="11">
    <source>
        <dbReference type="PROSITE" id="PS51644"/>
    </source>
</evidence>
<accession>A0A5C6MXH9</accession>
<keyword evidence="5" id="KW-0963">Cytoplasm</keyword>
<dbReference type="Proteomes" id="UP000324091">
    <property type="component" value="Chromosome 7"/>
</dbReference>
<evidence type="ECO:0000256" key="6">
    <source>
        <dbReference type="ARBA" id="ARBA00022737"/>
    </source>
</evidence>
<dbReference type="InterPro" id="IPR050621">
    <property type="entry name" value="Tudor_domain_containing"/>
</dbReference>
<feature type="domain" description="HTH OST-type" evidence="11">
    <location>
        <begin position="6"/>
        <end position="79"/>
    </location>
</feature>
<dbReference type="PROSITE" id="PS50304">
    <property type="entry name" value="TUDOR"/>
    <property type="match status" value="1"/>
</dbReference>
<dbReference type="AlphaFoldDB" id="A0A5C6MXH9"/>
<keyword evidence="4" id="KW-0217">Developmental protein</keyword>
<dbReference type="Gene3D" id="2.40.50.90">
    <property type="match status" value="1"/>
</dbReference>
<comment type="caution">
    <text evidence="12">The sequence shown here is derived from an EMBL/GenBank/DDBJ whole genome shotgun (WGS) entry which is preliminary data.</text>
</comment>
<dbReference type="PROSITE" id="PS51644">
    <property type="entry name" value="HTH_OST"/>
    <property type="match status" value="3"/>
</dbReference>
<evidence type="ECO:0000313" key="12">
    <source>
        <dbReference type="EMBL" id="TWW58140.1"/>
    </source>
</evidence>
<keyword evidence="7" id="KW-0221">Differentiation</keyword>
<evidence type="ECO:0000256" key="7">
    <source>
        <dbReference type="ARBA" id="ARBA00022782"/>
    </source>
</evidence>
<evidence type="ECO:0000256" key="1">
    <source>
        <dbReference type="ARBA" id="ARBA00004496"/>
    </source>
</evidence>
<dbReference type="InterPro" id="IPR002999">
    <property type="entry name" value="Tudor"/>
</dbReference>
<protein>
    <recommendedName>
        <fullName evidence="3">Tudor domain-containing protein 5</fullName>
    </recommendedName>
</protein>
<dbReference type="InterPro" id="IPR041966">
    <property type="entry name" value="LOTUS-like"/>
</dbReference>
<feature type="domain" description="HTH OST-type" evidence="11">
    <location>
        <begin position="301"/>
        <end position="377"/>
    </location>
</feature>
<proteinExistence type="inferred from homology"/>
<dbReference type="PANTHER" id="PTHR22948">
    <property type="entry name" value="TUDOR DOMAIN CONTAINING PROTEIN"/>
    <property type="match status" value="1"/>
</dbReference>
<dbReference type="GO" id="GO:0007283">
    <property type="term" value="P:spermatogenesis"/>
    <property type="evidence" value="ECO:0007669"/>
    <property type="project" value="UniProtKB-KW"/>
</dbReference>
<evidence type="ECO:0000256" key="3">
    <source>
        <dbReference type="ARBA" id="ARBA00013420"/>
    </source>
</evidence>
<keyword evidence="8" id="KW-0744">Spermatogenesis</keyword>
<dbReference type="Gene3D" id="2.30.30.140">
    <property type="match status" value="1"/>
</dbReference>
<keyword evidence="13" id="KW-1185">Reference proteome</keyword>
<evidence type="ECO:0000256" key="5">
    <source>
        <dbReference type="ARBA" id="ARBA00022490"/>
    </source>
</evidence>
<organism evidence="12 13">
    <name type="scientific">Takifugu flavidus</name>
    <name type="common">sansaifugu</name>
    <dbReference type="NCBI Taxonomy" id="433684"/>
    <lineage>
        <taxon>Eukaryota</taxon>
        <taxon>Metazoa</taxon>
        <taxon>Chordata</taxon>
        <taxon>Craniata</taxon>
        <taxon>Vertebrata</taxon>
        <taxon>Euteleostomi</taxon>
        <taxon>Actinopterygii</taxon>
        <taxon>Neopterygii</taxon>
        <taxon>Teleostei</taxon>
        <taxon>Neoteleostei</taxon>
        <taxon>Acanthomorphata</taxon>
        <taxon>Eupercaria</taxon>
        <taxon>Tetraodontiformes</taxon>
        <taxon>Tetradontoidea</taxon>
        <taxon>Tetraodontidae</taxon>
        <taxon>Takifugu</taxon>
    </lineage>
</organism>
<dbReference type="InterPro" id="IPR035437">
    <property type="entry name" value="SNase_OB-fold_sf"/>
</dbReference>
<dbReference type="Gene3D" id="3.30.420.610">
    <property type="entry name" value="LOTUS domain-like"/>
    <property type="match status" value="3"/>
</dbReference>
<dbReference type="GO" id="GO:0005737">
    <property type="term" value="C:cytoplasm"/>
    <property type="evidence" value="ECO:0007669"/>
    <property type="project" value="UniProtKB-SubCell"/>
</dbReference>
<evidence type="ECO:0000256" key="2">
    <source>
        <dbReference type="ARBA" id="ARBA00010384"/>
    </source>
</evidence>
<evidence type="ECO:0000256" key="8">
    <source>
        <dbReference type="ARBA" id="ARBA00022871"/>
    </source>
</evidence>